<evidence type="ECO:0000313" key="3">
    <source>
        <dbReference type="EMBL" id="SFH87649.1"/>
    </source>
</evidence>
<dbReference type="PANTHER" id="PTHR39569">
    <property type="entry name" value="INORGANIC TRIPHOSPHATASE"/>
    <property type="match status" value="1"/>
</dbReference>
<dbReference type="OrthoDB" id="3034217at2"/>
<dbReference type="Gene3D" id="1.40.20.10">
    <property type="entry name" value="CHAD domain"/>
    <property type="match status" value="1"/>
</dbReference>
<dbReference type="PANTHER" id="PTHR39569:SF1">
    <property type="entry name" value="INORGANIC TRIPHOSPHATASE"/>
    <property type="match status" value="1"/>
</dbReference>
<evidence type="ECO:0000259" key="2">
    <source>
        <dbReference type="PROSITE" id="PS51708"/>
    </source>
</evidence>
<dbReference type="InterPro" id="IPR007899">
    <property type="entry name" value="CHAD_dom"/>
</dbReference>
<proteinExistence type="predicted"/>
<feature type="domain" description="CYTH" evidence="1">
    <location>
        <begin position="4"/>
        <end position="208"/>
    </location>
</feature>
<reference evidence="4" key="1">
    <citation type="submission" date="2016-10" db="EMBL/GenBank/DDBJ databases">
        <authorList>
            <person name="Varghese N."/>
            <person name="Submissions S."/>
        </authorList>
    </citation>
    <scope>NUCLEOTIDE SEQUENCE [LARGE SCALE GENOMIC DNA]</scope>
    <source>
        <strain evidence="4">Z-7934</strain>
    </source>
</reference>
<protein>
    <submittedName>
        <fullName evidence="3">Inorganic triphosphatase YgiF, contains CYTH and CHAD domains</fullName>
    </submittedName>
</protein>
<dbReference type="Proteomes" id="UP000199287">
    <property type="component" value="Unassembled WGS sequence"/>
</dbReference>
<name>A0A1I3DM41_9FIRM</name>
<dbReference type="InterPro" id="IPR038186">
    <property type="entry name" value="CHAD_dom_sf"/>
</dbReference>
<evidence type="ECO:0000313" key="4">
    <source>
        <dbReference type="Proteomes" id="UP000199287"/>
    </source>
</evidence>
<dbReference type="InterPro" id="IPR033469">
    <property type="entry name" value="CYTH-like_dom_sf"/>
</dbReference>
<dbReference type="PROSITE" id="PS51707">
    <property type="entry name" value="CYTH"/>
    <property type="match status" value="1"/>
</dbReference>
<dbReference type="SMART" id="SM00880">
    <property type="entry name" value="CHAD"/>
    <property type="match status" value="1"/>
</dbReference>
<dbReference type="InterPro" id="IPR023577">
    <property type="entry name" value="CYTH_domain"/>
</dbReference>
<dbReference type="RefSeq" id="WP_093371344.1">
    <property type="nucleotide sequence ID" value="NZ_FOQA01000004.1"/>
</dbReference>
<dbReference type="CDD" id="cd07756">
    <property type="entry name" value="CYTH-like_Pase_CHAD"/>
    <property type="match status" value="1"/>
</dbReference>
<dbReference type="Pfam" id="PF05235">
    <property type="entry name" value="CHAD"/>
    <property type="match status" value="1"/>
</dbReference>
<dbReference type="GO" id="GO:0046872">
    <property type="term" value="F:metal ion binding"/>
    <property type="evidence" value="ECO:0007669"/>
    <property type="project" value="TreeGrafter"/>
</dbReference>
<keyword evidence="4" id="KW-1185">Reference proteome</keyword>
<sequence>MEQFREIELKLSLINREQTQSLLKELKSLTNKENLVKEMLHSVYYDTKEKNLLKAGLAFRMRREQDKWTATVKGMGSVKTGLHQRKEWNVTVKDETPSLQIFSEIPDLKKEMQKIAKEKELIPILRTSFIREKGMWEDQEGNQIEVAFDIGEVRAESKVESIHEVELELKKGKVESLFTLGKHLADRYPLTPESTSKFLRGLILLGFSDKEKSSKALQIPVVNMEEVSTWESFEFFSRRALEEISYALEKLLQDPKGVESLHQLRVSIRSLRSLLFLYKPLIGENQYKKMNRLLRDWSRQTNEIRELDVMILHIGEWTAGLENKKDADMICKEIKKALEYQKENFANMVLQGKMTPYLLDVSGRLERILDQPIEKKSKGKAVTFLKKRIHQQIKSFMKEAKTVNINDKEALHRLRIKGKKVRYSLQNVMQGISLENKNELKKVLKITKLLQDLLGTMHDSHCEMKRMRELTFKKFNSWSLAKTLGNYEGWQWKKIDQLEIVLEKQWEKLRKSII</sequence>
<dbReference type="EMBL" id="FOQA01000004">
    <property type="protein sequence ID" value="SFH87649.1"/>
    <property type="molecule type" value="Genomic_DNA"/>
</dbReference>
<dbReference type="InterPro" id="IPR039013">
    <property type="entry name" value="YgiF"/>
</dbReference>
<accession>A0A1I3DM41</accession>
<dbReference type="Pfam" id="PF01928">
    <property type="entry name" value="CYTH"/>
    <property type="match status" value="1"/>
</dbReference>
<dbReference type="Gene3D" id="2.40.320.10">
    <property type="entry name" value="Hypothetical Protein Pfu-838710-001"/>
    <property type="match status" value="1"/>
</dbReference>
<dbReference type="STRING" id="69895.SAMN05192551_10412"/>
<gene>
    <name evidence="3" type="ORF">SAMN05192551_10412</name>
</gene>
<dbReference type="AlphaFoldDB" id="A0A1I3DM41"/>
<evidence type="ECO:0000259" key="1">
    <source>
        <dbReference type="PROSITE" id="PS51707"/>
    </source>
</evidence>
<feature type="domain" description="CHAD" evidence="2">
    <location>
        <begin position="226"/>
        <end position="514"/>
    </location>
</feature>
<dbReference type="PROSITE" id="PS51708">
    <property type="entry name" value="CHAD"/>
    <property type="match status" value="1"/>
</dbReference>
<dbReference type="SUPFAM" id="SSF55154">
    <property type="entry name" value="CYTH-like phosphatases"/>
    <property type="match status" value="1"/>
</dbReference>
<dbReference type="SMART" id="SM01118">
    <property type="entry name" value="CYTH"/>
    <property type="match status" value="1"/>
</dbReference>
<organism evidence="3 4">
    <name type="scientific">Tindallia magadiensis</name>
    <dbReference type="NCBI Taxonomy" id="69895"/>
    <lineage>
        <taxon>Bacteria</taxon>
        <taxon>Bacillati</taxon>
        <taxon>Bacillota</taxon>
        <taxon>Clostridia</taxon>
        <taxon>Peptostreptococcales</taxon>
        <taxon>Tindalliaceae</taxon>
        <taxon>Tindallia</taxon>
    </lineage>
</organism>
<dbReference type="GO" id="GO:0050355">
    <property type="term" value="F:inorganic triphosphate phosphatase activity"/>
    <property type="evidence" value="ECO:0007669"/>
    <property type="project" value="InterPro"/>
</dbReference>